<dbReference type="Proteomes" id="UP000052230">
    <property type="component" value="Unassembled WGS sequence"/>
</dbReference>
<keyword evidence="2" id="KW-1185">Reference proteome</keyword>
<organism evidence="1 2">
    <name type="scientific">Xanthomonas citri pv. citri</name>
    <dbReference type="NCBI Taxonomy" id="611301"/>
    <lineage>
        <taxon>Bacteria</taxon>
        <taxon>Pseudomonadati</taxon>
        <taxon>Pseudomonadota</taxon>
        <taxon>Gammaproteobacteria</taxon>
        <taxon>Lysobacterales</taxon>
        <taxon>Lysobacteraceae</taxon>
        <taxon>Xanthomonas</taxon>
    </lineage>
</organism>
<comment type="caution">
    <text evidence="1">The sequence shown here is derived from an EMBL/GenBank/DDBJ whole genome shotgun (WGS) entry which is preliminary data.</text>
</comment>
<gene>
    <name evidence="1" type="ORF">XAC3562_870056</name>
</gene>
<evidence type="ECO:0000313" key="1">
    <source>
        <dbReference type="EMBL" id="CEG18681.1"/>
    </source>
</evidence>
<dbReference type="AlphaFoldDB" id="A0A0U5FJ05"/>
<protein>
    <submittedName>
        <fullName evidence="1">Uncharacterized protein</fullName>
    </submittedName>
</protein>
<accession>A0A0U5FJ05</accession>
<reference evidence="1 2" key="1">
    <citation type="submission" date="2014-09" db="EMBL/GenBank/DDBJ databases">
        <authorList>
            <person name="Regsiter A."/>
        </authorList>
    </citation>
    <scope>NUCLEOTIDE SEQUENCE [LARGE SCALE GENOMIC DNA]</scope>
</reference>
<dbReference type="EMBL" id="CCXZ01000185">
    <property type="protein sequence ID" value="CEG18681.1"/>
    <property type="molecule type" value="Genomic_DNA"/>
</dbReference>
<evidence type="ECO:0000313" key="2">
    <source>
        <dbReference type="Proteomes" id="UP000052230"/>
    </source>
</evidence>
<name>A0A0U5FJ05_XANCI</name>
<proteinExistence type="predicted"/>
<sequence>MLWIVGISTTTDNLKSCASQQKPRMSGVFVVVLTVHLAAIGNDEPSSVQTPASAGRH</sequence>